<dbReference type="InterPro" id="IPR024967">
    <property type="entry name" value="DNA-bd_IS481-type"/>
</dbReference>
<dbReference type="EMBL" id="JACTVJ010000018">
    <property type="protein sequence ID" value="MBC9717170.1"/>
    <property type="molecule type" value="Genomic_DNA"/>
</dbReference>
<dbReference type="SUPFAM" id="SSF46689">
    <property type="entry name" value="Homeodomain-like"/>
    <property type="match status" value="1"/>
</dbReference>
<name>A0ABR7SNV7_9ACTN</name>
<feature type="domain" description="Integrase catalytic" evidence="1">
    <location>
        <begin position="130"/>
        <end position="313"/>
    </location>
</feature>
<dbReference type="InterPro" id="IPR001584">
    <property type="entry name" value="Integrase_cat-core"/>
</dbReference>
<organism evidence="2 3">
    <name type="scientific">Streptomyces polyasparticus</name>
    <dbReference type="NCBI Taxonomy" id="2767826"/>
    <lineage>
        <taxon>Bacteria</taxon>
        <taxon>Bacillati</taxon>
        <taxon>Actinomycetota</taxon>
        <taxon>Actinomycetes</taxon>
        <taxon>Kitasatosporales</taxon>
        <taxon>Streptomycetaceae</taxon>
        <taxon>Streptomyces</taxon>
    </lineage>
</organism>
<evidence type="ECO:0000313" key="2">
    <source>
        <dbReference type="EMBL" id="MBC9717170.1"/>
    </source>
</evidence>
<dbReference type="Gene3D" id="3.30.420.10">
    <property type="entry name" value="Ribonuclease H-like superfamily/Ribonuclease H"/>
    <property type="match status" value="1"/>
</dbReference>
<keyword evidence="3" id="KW-1185">Reference proteome</keyword>
<proteinExistence type="predicted"/>
<evidence type="ECO:0000313" key="3">
    <source>
        <dbReference type="Proteomes" id="UP000642284"/>
    </source>
</evidence>
<dbReference type="PANTHER" id="PTHR35004">
    <property type="entry name" value="TRANSPOSASE RV3428C-RELATED"/>
    <property type="match status" value="1"/>
</dbReference>
<dbReference type="InterPro" id="IPR012337">
    <property type="entry name" value="RNaseH-like_sf"/>
</dbReference>
<comment type="caution">
    <text evidence="2">The sequence shown here is derived from an EMBL/GenBank/DDBJ whole genome shotgun (WGS) entry which is preliminary data.</text>
</comment>
<dbReference type="Proteomes" id="UP000642284">
    <property type="component" value="Unassembled WGS sequence"/>
</dbReference>
<accession>A0ABR7SNV7</accession>
<dbReference type="NCBIfam" id="NF033577">
    <property type="entry name" value="transpos_IS481"/>
    <property type="match status" value="1"/>
</dbReference>
<reference evidence="2 3" key="1">
    <citation type="submission" date="2020-08" db="EMBL/GenBank/DDBJ databases">
        <title>Genemic of Streptomyces polyaspartic.</title>
        <authorList>
            <person name="Liu W."/>
        </authorList>
    </citation>
    <scope>NUCLEOTIDE SEQUENCE [LARGE SCALE GENOMIC DNA]</scope>
    <source>
        <strain evidence="2 3">TRM66268-LWL</strain>
    </source>
</reference>
<dbReference type="InterPro" id="IPR047656">
    <property type="entry name" value="IS481-like_transpos"/>
</dbReference>
<dbReference type="PROSITE" id="PS50994">
    <property type="entry name" value="INTEGRASE"/>
    <property type="match status" value="1"/>
</dbReference>
<dbReference type="PANTHER" id="PTHR35004:SF6">
    <property type="entry name" value="TRANSPOSASE"/>
    <property type="match status" value="1"/>
</dbReference>
<dbReference type="SUPFAM" id="SSF53098">
    <property type="entry name" value="Ribonuclease H-like"/>
    <property type="match status" value="1"/>
</dbReference>
<dbReference type="RefSeq" id="WP_187817613.1">
    <property type="nucleotide sequence ID" value="NZ_JACTVJ010000018.1"/>
</dbReference>
<dbReference type="Pfam" id="PF13011">
    <property type="entry name" value="LZ_Tnp_IS481"/>
    <property type="match status" value="1"/>
</dbReference>
<dbReference type="InterPro" id="IPR009057">
    <property type="entry name" value="Homeodomain-like_sf"/>
</dbReference>
<protein>
    <submittedName>
        <fullName evidence="2">IS481 family transposase</fullName>
    </submittedName>
</protein>
<gene>
    <name evidence="2" type="ORF">H9Y04_32040</name>
</gene>
<dbReference type="InterPro" id="IPR036397">
    <property type="entry name" value="RNaseH_sf"/>
</dbReference>
<evidence type="ECO:0000259" key="1">
    <source>
        <dbReference type="PROSITE" id="PS50994"/>
    </source>
</evidence>
<sequence>MVHRNAPLTPTGRLRLARCVVEEGWPLRRAAERFQVSHTTAARWADRYRQLGERGMCDRSSRPHHQPRRTPPAIEAQVVQLRREHRIGPLRLAARCNVAASTAHRILTRHQLPALATLDRATGEPIRRYERARPGELVHIDVKKLGRIPDGGGHKTLGRAAGRRNRNGVGLAYLHTALDDHSRLAYTEDLPDEKAPTCAGFLIRATAWFANQGVTVERVLTDNAWAYSKNTWLKTCRDLGIQPRWTRPWRPQTNGKVERFHRTLLDEWAYHRPYTSDAERQEAFADWLHWYNFHRPHTAIHGQTPASRVTNLSGQHT</sequence>
<dbReference type="Pfam" id="PF13683">
    <property type="entry name" value="rve_3"/>
    <property type="match status" value="1"/>
</dbReference>